<dbReference type="AlphaFoldDB" id="A0AAN7CKI3"/>
<name>A0AAN7CKI3_9PEZI</name>
<dbReference type="EMBL" id="MU857832">
    <property type="protein sequence ID" value="KAK4243326.1"/>
    <property type="molecule type" value="Genomic_DNA"/>
</dbReference>
<proteinExistence type="predicted"/>
<organism evidence="1 2">
    <name type="scientific">Corynascus novoguineensis</name>
    <dbReference type="NCBI Taxonomy" id="1126955"/>
    <lineage>
        <taxon>Eukaryota</taxon>
        <taxon>Fungi</taxon>
        <taxon>Dikarya</taxon>
        <taxon>Ascomycota</taxon>
        <taxon>Pezizomycotina</taxon>
        <taxon>Sordariomycetes</taxon>
        <taxon>Sordariomycetidae</taxon>
        <taxon>Sordariales</taxon>
        <taxon>Chaetomiaceae</taxon>
        <taxon>Corynascus</taxon>
    </lineage>
</organism>
<reference evidence="1" key="2">
    <citation type="submission" date="2023-05" db="EMBL/GenBank/DDBJ databases">
        <authorList>
            <consortium name="Lawrence Berkeley National Laboratory"/>
            <person name="Steindorff A."/>
            <person name="Hensen N."/>
            <person name="Bonometti L."/>
            <person name="Westerberg I."/>
            <person name="Brannstrom I.O."/>
            <person name="Guillou S."/>
            <person name="Cros-Aarteil S."/>
            <person name="Calhoun S."/>
            <person name="Haridas S."/>
            <person name="Kuo A."/>
            <person name="Mondo S."/>
            <person name="Pangilinan J."/>
            <person name="Riley R."/>
            <person name="Labutti K."/>
            <person name="Andreopoulos B."/>
            <person name="Lipzen A."/>
            <person name="Chen C."/>
            <person name="Yanf M."/>
            <person name="Daum C."/>
            <person name="Ng V."/>
            <person name="Clum A."/>
            <person name="Ohm R."/>
            <person name="Martin F."/>
            <person name="Silar P."/>
            <person name="Natvig D."/>
            <person name="Lalanne C."/>
            <person name="Gautier V."/>
            <person name="Ament-Velasquez S.L."/>
            <person name="Kruys A."/>
            <person name="Hutchinson M.I."/>
            <person name="Powell A.J."/>
            <person name="Barry K."/>
            <person name="Miller A.N."/>
            <person name="Grigoriev I.V."/>
            <person name="Debuchy R."/>
            <person name="Gladieux P."/>
            <person name="Thoren M.H."/>
            <person name="Johannesson H."/>
        </authorList>
    </citation>
    <scope>NUCLEOTIDE SEQUENCE</scope>
    <source>
        <strain evidence="1">CBS 359.72</strain>
    </source>
</reference>
<reference evidence="1" key="1">
    <citation type="journal article" date="2023" name="Mol. Phylogenet. Evol.">
        <title>Genome-scale phylogeny and comparative genomics of the fungal order Sordariales.</title>
        <authorList>
            <person name="Hensen N."/>
            <person name="Bonometti L."/>
            <person name="Westerberg I."/>
            <person name="Brannstrom I.O."/>
            <person name="Guillou S."/>
            <person name="Cros-Aarteil S."/>
            <person name="Calhoun S."/>
            <person name="Haridas S."/>
            <person name="Kuo A."/>
            <person name="Mondo S."/>
            <person name="Pangilinan J."/>
            <person name="Riley R."/>
            <person name="LaButti K."/>
            <person name="Andreopoulos B."/>
            <person name="Lipzen A."/>
            <person name="Chen C."/>
            <person name="Yan M."/>
            <person name="Daum C."/>
            <person name="Ng V."/>
            <person name="Clum A."/>
            <person name="Steindorff A."/>
            <person name="Ohm R.A."/>
            <person name="Martin F."/>
            <person name="Silar P."/>
            <person name="Natvig D.O."/>
            <person name="Lalanne C."/>
            <person name="Gautier V."/>
            <person name="Ament-Velasquez S.L."/>
            <person name="Kruys A."/>
            <person name="Hutchinson M.I."/>
            <person name="Powell A.J."/>
            <person name="Barry K."/>
            <person name="Miller A.N."/>
            <person name="Grigoriev I.V."/>
            <person name="Debuchy R."/>
            <person name="Gladieux P."/>
            <person name="Hiltunen Thoren M."/>
            <person name="Johannesson H."/>
        </authorList>
    </citation>
    <scope>NUCLEOTIDE SEQUENCE</scope>
    <source>
        <strain evidence="1">CBS 359.72</strain>
    </source>
</reference>
<gene>
    <name evidence="1" type="ORF">C7999DRAFT_18305</name>
</gene>
<dbReference type="Gene3D" id="3.30.559.10">
    <property type="entry name" value="Chloramphenicol acetyltransferase-like domain"/>
    <property type="match status" value="2"/>
</dbReference>
<evidence type="ECO:0000313" key="1">
    <source>
        <dbReference type="EMBL" id="KAK4243326.1"/>
    </source>
</evidence>
<accession>A0AAN7CKI3</accession>
<protein>
    <submittedName>
        <fullName evidence="1">Uncharacterized protein</fullName>
    </submittedName>
</protein>
<keyword evidence="2" id="KW-1185">Reference proteome</keyword>
<sequence length="190" mass="21018">MLICTARSTGSGTSTLTLSSVPVHPRIQHNVMFVALSSTAPVPPPTFDEVLHAPLSRLASYVRRLTNSVTQENLDVTLGQVVARVRDKTSLNIRSDSYPPMSILQTDHRDADIVSADFGFARPLTYRHMLGRVTEGIIIIYPTRNADPASDEGPEFSIVYEKHLAKGLINDAEFAKYFDYRGVDAEDARQ</sequence>
<evidence type="ECO:0000313" key="2">
    <source>
        <dbReference type="Proteomes" id="UP001303647"/>
    </source>
</evidence>
<dbReference type="Proteomes" id="UP001303647">
    <property type="component" value="Unassembled WGS sequence"/>
</dbReference>
<comment type="caution">
    <text evidence="1">The sequence shown here is derived from an EMBL/GenBank/DDBJ whole genome shotgun (WGS) entry which is preliminary data.</text>
</comment>
<dbReference type="InterPro" id="IPR023213">
    <property type="entry name" value="CAT-like_dom_sf"/>
</dbReference>